<evidence type="ECO:0000259" key="6">
    <source>
        <dbReference type="Pfam" id="PF08281"/>
    </source>
</evidence>
<dbReference type="InterPro" id="IPR036388">
    <property type="entry name" value="WH-like_DNA-bd_sf"/>
</dbReference>
<dbReference type="InterPro" id="IPR013325">
    <property type="entry name" value="RNA_pol_sigma_r2"/>
</dbReference>
<dbReference type="EMBL" id="JBHLXP010000001">
    <property type="protein sequence ID" value="MFC0046795.1"/>
    <property type="molecule type" value="Genomic_DNA"/>
</dbReference>
<evidence type="ECO:0000313" key="8">
    <source>
        <dbReference type="Proteomes" id="UP001589813"/>
    </source>
</evidence>
<dbReference type="NCBIfam" id="TIGR02937">
    <property type="entry name" value="sigma70-ECF"/>
    <property type="match status" value="1"/>
</dbReference>
<dbReference type="SUPFAM" id="SSF88659">
    <property type="entry name" value="Sigma3 and sigma4 domains of RNA polymerase sigma factors"/>
    <property type="match status" value="1"/>
</dbReference>
<evidence type="ECO:0000313" key="7">
    <source>
        <dbReference type="EMBL" id="MFC0046795.1"/>
    </source>
</evidence>
<dbReference type="Pfam" id="PF04542">
    <property type="entry name" value="Sigma70_r2"/>
    <property type="match status" value="1"/>
</dbReference>
<dbReference type="InterPro" id="IPR013324">
    <property type="entry name" value="RNA_pol_sigma_r3/r4-like"/>
</dbReference>
<keyword evidence="4" id="KW-0804">Transcription</keyword>
<protein>
    <submittedName>
        <fullName evidence="7">RNA polymerase sigma factor</fullName>
    </submittedName>
</protein>
<proteinExistence type="inferred from homology"/>
<evidence type="ECO:0000259" key="5">
    <source>
        <dbReference type="Pfam" id="PF04542"/>
    </source>
</evidence>
<feature type="domain" description="RNA polymerase sigma-70 region 2" evidence="5">
    <location>
        <begin position="20"/>
        <end position="83"/>
    </location>
</feature>
<keyword evidence="2" id="KW-0805">Transcription regulation</keyword>
<dbReference type="Gene3D" id="1.10.10.10">
    <property type="entry name" value="Winged helix-like DNA-binding domain superfamily/Winged helix DNA-binding domain"/>
    <property type="match status" value="1"/>
</dbReference>
<accession>A0ABV6BB99</accession>
<keyword evidence="8" id="KW-1185">Reference proteome</keyword>
<dbReference type="RefSeq" id="WP_377239379.1">
    <property type="nucleotide sequence ID" value="NZ_JBHLXP010000001.1"/>
</dbReference>
<dbReference type="InterPro" id="IPR014284">
    <property type="entry name" value="RNA_pol_sigma-70_dom"/>
</dbReference>
<dbReference type="PANTHER" id="PTHR43133">
    <property type="entry name" value="RNA POLYMERASE ECF-TYPE SIGMA FACTO"/>
    <property type="match status" value="1"/>
</dbReference>
<organism evidence="7 8">
    <name type="scientific">Rheinheimera tilapiae</name>
    <dbReference type="NCBI Taxonomy" id="875043"/>
    <lineage>
        <taxon>Bacteria</taxon>
        <taxon>Pseudomonadati</taxon>
        <taxon>Pseudomonadota</taxon>
        <taxon>Gammaproteobacteria</taxon>
        <taxon>Chromatiales</taxon>
        <taxon>Chromatiaceae</taxon>
        <taxon>Rheinheimera</taxon>
    </lineage>
</organism>
<dbReference type="InterPro" id="IPR007627">
    <property type="entry name" value="RNA_pol_sigma70_r2"/>
</dbReference>
<gene>
    <name evidence="7" type="ORF">ACFFJP_00665</name>
</gene>
<sequence>MKPQNLNLPQDLLYQQALAAHESELIRFVAGYERDPAKRADLLQEIHFAIWRSMAVFKEQCSLRTWVYRVAHNVGATHVQRNMRPAEQNHADLAALALHIDESTDVVLTDRNLDLARVMQFIHSLGPIDREIMLLYLEGVDAATTSDITGLSVRNIATKIHRIKHLLSNIFKSGVNHHE</sequence>
<keyword evidence="3" id="KW-0731">Sigma factor</keyword>
<dbReference type="PANTHER" id="PTHR43133:SF45">
    <property type="entry name" value="RNA POLYMERASE ECF-TYPE SIGMA FACTOR"/>
    <property type="match status" value="1"/>
</dbReference>
<dbReference type="Gene3D" id="1.10.1740.10">
    <property type="match status" value="1"/>
</dbReference>
<dbReference type="Pfam" id="PF08281">
    <property type="entry name" value="Sigma70_r4_2"/>
    <property type="match status" value="1"/>
</dbReference>
<dbReference type="Proteomes" id="UP001589813">
    <property type="component" value="Unassembled WGS sequence"/>
</dbReference>
<evidence type="ECO:0000256" key="2">
    <source>
        <dbReference type="ARBA" id="ARBA00023015"/>
    </source>
</evidence>
<reference evidence="7 8" key="1">
    <citation type="submission" date="2024-09" db="EMBL/GenBank/DDBJ databases">
        <authorList>
            <person name="Sun Q."/>
            <person name="Mori K."/>
        </authorList>
    </citation>
    <scope>NUCLEOTIDE SEQUENCE [LARGE SCALE GENOMIC DNA]</scope>
    <source>
        <strain evidence="7 8">KCTC 23315</strain>
    </source>
</reference>
<evidence type="ECO:0000256" key="3">
    <source>
        <dbReference type="ARBA" id="ARBA00023082"/>
    </source>
</evidence>
<comment type="caution">
    <text evidence="7">The sequence shown here is derived from an EMBL/GenBank/DDBJ whole genome shotgun (WGS) entry which is preliminary data.</text>
</comment>
<dbReference type="InterPro" id="IPR039425">
    <property type="entry name" value="RNA_pol_sigma-70-like"/>
</dbReference>
<evidence type="ECO:0000256" key="4">
    <source>
        <dbReference type="ARBA" id="ARBA00023163"/>
    </source>
</evidence>
<comment type="similarity">
    <text evidence="1">Belongs to the sigma-70 factor family. ECF subfamily.</text>
</comment>
<feature type="domain" description="RNA polymerase sigma factor 70 region 4 type 2" evidence="6">
    <location>
        <begin position="117"/>
        <end position="164"/>
    </location>
</feature>
<name>A0ABV6BB99_9GAMM</name>
<evidence type="ECO:0000256" key="1">
    <source>
        <dbReference type="ARBA" id="ARBA00010641"/>
    </source>
</evidence>
<dbReference type="InterPro" id="IPR013249">
    <property type="entry name" value="RNA_pol_sigma70_r4_t2"/>
</dbReference>
<dbReference type="SUPFAM" id="SSF88946">
    <property type="entry name" value="Sigma2 domain of RNA polymerase sigma factors"/>
    <property type="match status" value="1"/>
</dbReference>